<comment type="caution">
    <text evidence="3">The sequence shown here is derived from an EMBL/GenBank/DDBJ whole genome shotgun (WGS) entry which is preliminary data.</text>
</comment>
<dbReference type="Proteomes" id="UP001597102">
    <property type="component" value="Unassembled WGS sequence"/>
</dbReference>
<evidence type="ECO:0000313" key="3">
    <source>
        <dbReference type="EMBL" id="MFD0985884.1"/>
    </source>
</evidence>
<feature type="compositionally biased region" description="Polar residues" evidence="1">
    <location>
        <begin position="342"/>
        <end position="356"/>
    </location>
</feature>
<feature type="chain" id="PRO_5046636316" evidence="2">
    <location>
        <begin position="25"/>
        <end position="356"/>
    </location>
</feature>
<protein>
    <submittedName>
        <fullName evidence="3">Uncharacterized protein</fullName>
    </submittedName>
</protein>
<dbReference type="RefSeq" id="WP_379084999.1">
    <property type="nucleotide sequence ID" value="NZ_JBHTJO010000001.1"/>
</dbReference>
<feature type="region of interest" description="Disordered" evidence="1">
    <location>
        <begin position="334"/>
        <end position="356"/>
    </location>
</feature>
<keyword evidence="2" id="KW-0732">Signal</keyword>
<sequence length="356" mass="37687">MSKIIAAALSLLVLLGLGCTPSRAETLSYGSAGNWTVSAVFDDDTGGFVFCSAGTAYRDATFFMINVDHTGGLSLSLFNDRWPKGRTGSLPVRIRVDGRPIGTSTATWLNNGVLINFGHSPEKLVSIMRGYRLAIITSLGTSEFSLKGSYAASMKTLDCFKAGLARSQQAGAFDGSPSGAFGSPRAGTQTSTTPPQSSLSVLSRAETMEIAAIYLGKAGLPYTITSEEENYFNNLPVNWKYGADSVGGMTVLTGTGISGEAVFVSLLQDQAKLCTQNSAIKRLPPTPTEDGGMAFQAHGACQTEDSLFSTSYQVLSGDGFAIIIVELVGEEDQGDYTDTEKPQVNPNELLTKFTPQ</sequence>
<feature type="signal peptide" evidence="2">
    <location>
        <begin position="1"/>
        <end position="24"/>
    </location>
</feature>
<proteinExistence type="predicted"/>
<feature type="region of interest" description="Disordered" evidence="1">
    <location>
        <begin position="175"/>
        <end position="197"/>
    </location>
</feature>
<gene>
    <name evidence="3" type="ORF">ACFQ2F_02100</name>
</gene>
<evidence type="ECO:0000256" key="2">
    <source>
        <dbReference type="SAM" id="SignalP"/>
    </source>
</evidence>
<dbReference type="EMBL" id="JBHTJO010000001">
    <property type="protein sequence ID" value="MFD0985884.1"/>
    <property type="molecule type" value="Genomic_DNA"/>
</dbReference>
<keyword evidence="4" id="KW-1185">Reference proteome</keyword>
<accession>A0ABW3J6J2</accession>
<organism evidence="3 4">
    <name type="scientific">Methyloligella solikamskensis</name>
    <dbReference type="NCBI Taxonomy" id="1177756"/>
    <lineage>
        <taxon>Bacteria</taxon>
        <taxon>Pseudomonadati</taxon>
        <taxon>Pseudomonadota</taxon>
        <taxon>Alphaproteobacteria</taxon>
        <taxon>Hyphomicrobiales</taxon>
        <taxon>Hyphomicrobiaceae</taxon>
        <taxon>Methyloligella</taxon>
    </lineage>
</organism>
<reference evidence="4" key="1">
    <citation type="journal article" date="2019" name="Int. J. Syst. Evol. Microbiol.">
        <title>The Global Catalogue of Microorganisms (GCM) 10K type strain sequencing project: providing services to taxonomists for standard genome sequencing and annotation.</title>
        <authorList>
            <consortium name="The Broad Institute Genomics Platform"/>
            <consortium name="The Broad Institute Genome Sequencing Center for Infectious Disease"/>
            <person name="Wu L."/>
            <person name="Ma J."/>
        </authorList>
    </citation>
    <scope>NUCLEOTIDE SEQUENCE [LARGE SCALE GENOMIC DNA]</scope>
    <source>
        <strain evidence="4">CCUG 61697</strain>
    </source>
</reference>
<evidence type="ECO:0000256" key="1">
    <source>
        <dbReference type="SAM" id="MobiDB-lite"/>
    </source>
</evidence>
<evidence type="ECO:0000313" key="4">
    <source>
        <dbReference type="Proteomes" id="UP001597102"/>
    </source>
</evidence>
<dbReference type="PROSITE" id="PS51257">
    <property type="entry name" value="PROKAR_LIPOPROTEIN"/>
    <property type="match status" value="1"/>
</dbReference>
<name>A0ABW3J6J2_9HYPH</name>
<feature type="compositionally biased region" description="Low complexity" evidence="1">
    <location>
        <begin position="188"/>
        <end position="197"/>
    </location>
</feature>